<gene>
    <name evidence="2" type="ORF">SSP24_41990</name>
</gene>
<evidence type="ECO:0000256" key="1">
    <source>
        <dbReference type="SAM" id="MobiDB-lite"/>
    </source>
</evidence>
<feature type="compositionally biased region" description="Basic and acidic residues" evidence="1">
    <location>
        <begin position="1"/>
        <end position="10"/>
    </location>
</feature>
<reference evidence="2 3" key="1">
    <citation type="submission" date="2019-06" db="EMBL/GenBank/DDBJ databases">
        <title>Whole genome shotgun sequence of Streptomyces spinoverrucosus NBRC 14228.</title>
        <authorList>
            <person name="Hosoyama A."/>
            <person name="Uohara A."/>
            <person name="Ohji S."/>
            <person name="Ichikawa N."/>
        </authorList>
    </citation>
    <scope>NUCLEOTIDE SEQUENCE [LARGE SCALE GENOMIC DNA]</scope>
    <source>
        <strain evidence="2 3">NBRC 14228</strain>
    </source>
</reference>
<name>A0A4Y3VHZ2_9ACTN</name>
<evidence type="ECO:0000313" key="3">
    <source>
        <dbReference type="Proteomes" id="UP000317881"/>
    </source>
</evidence>
<protein>
    <recommendedName>
        <fullName evidence="4">CU044_5270 family protein</fullName>
    </recommendedName>
</protein>
<comment type="caution">
    <text evidence="2">The sequence shown here is derived from an EMBL/GenBank/DDBJ whole genome shotgun (WGS) entry which is preliminary data.</text>
</comment>
<sequence length="327" mass="35257">MNPAEREELARLLPSPGEPVLPSDRQSLLKDHLMREFTQEAKAQEAEAQGAQVAQDARETSPRPIPPPRPRPLRRLTMIAVPLAAAAAVVAVALGTAGPGAPDKPVTDQEAVALLNRIATAADAKETVPVRDDQFVYTRVQGTDLSEAGKEWEYERTDWQAIKGGRTGLARTVVLDPPPGGGPFRDGKSTQDMTMYPGPGPSDYRRLEALPTDPQKLYEKIWADTEGQGPTHEWAAMETIDTLLDRAVLIPDVSAALYRAAAKIPGVTVVPDATDAAGRHGIGLTFQDGDDRDTWVFDRTTLDYLGTDETALLEVGIVDKVGQSPGN</sequence>
<evidence type="ECO:0008006" key="4">
    <source>
        <dbReference type="Google" id="ProtNLM"/>
    </source>
</evidence>
<organism evidence="2 3">
    <name type="scientific">Streptomyces spinoverrucosus</name>
    <dbReference type="NCBI Taxonomy" id="284043"/>
    <lineage>
        <taxon>Bacteria</taxon>
        <taxon>Bacillati</taxon>
        <taxon>Actinomycetota</taxon>
        <taxon>Actinomycetes</taxon>
        <taxon>Kitasatosporales</taxon>
        <taxon>Streptomycetaceae</taxon>
        <taxon>Streptomyces</taxon>
    </lineage>
</organism>
<dbReference type="Proteomes" id="UP000317881">
    <property type="component" value="Unassembled WGS sequence"/>
</dbReference>
<dbReference type="NCBIfam" id="NF038083">
    <property type="entry name" value="CU044_5270_fam"/>
    <property type="match status" value="1"/>
</dbReference>
<dbReference type="RefSeq" id="WP_167529645.1">
    <property type="nucleotide sequence ID" value="NZ_BJND01000028.1"/>
</dbReference>
<dbReference type="EMBL" id="BJND01000028">
    <property type="protein sequence ID" value="GEC06544.1"/>
    <property type="molecule type" value="Genomic_DNA"/>
</dbReference>
<keyword evidence="3" id="KW-1185">Reference proteome</keyword>
<dbReference type="AlphaFoldDB" id="A0A4Y3VHZ2"/>
<proteinExistence type="predicted"/>
<feature type="region of interest" description="Disordered" evidence="1">
    <location>
        <begin position="1"/>
        <end position="72"/>
    </location>
</feature>
<feature type="compositionally biased region" description="Low complexity" evidence="1">
    <location>
        <begin position="46"/>
        <end position="55"/>
    </location>
</feature>
<evidence type="ECO:0000313" key="2">
    <source>
        <dbReference type="EMBL" id="GEC06544.1"/>
    </source>
</evidence>
<accession>A0A4Y3VHZ2</accession>
<dbReference type="InterPro" id="IPR047789">
    <property type="entry name" value="CU044_5270-like"/>
</dbReference>
<feature type="compositionally biased region" description="Basic and acidic residues" evidence="1">
    <location>
        <begin position="27"/>
        <end position="45"/>
    </location>
</feature>